<dbReference type="Pfam" id="PF20684">
    <property type="entry name" value="Fung_rhodopsin"/>
    <property type="match status" value="1"/>
</dbReference>
<name>A0A6A6E3E8_9PEZI</name>
<evidence type="ECO:0000313" key="9">
    <source>
        <dbReference type="EMBL" id="KAF2186421.1"/>
    </source>
</evidence>
<dbReference type="InterPro" id="IPR049326">
    <property type="entry name" value="Rhodopsin_dom_fungi"/>
</dbReference>
<keyword evidence="10" id="KW-1185">Reference proteome</keyword>
<comment type="subcellular location">
    <subcellularLocation>
        <location evidence="1">Membrane</location>
        <topology evidence="1">Multi-pass membrane protein</topology>
    </subcellularLocation>
</comment>
<feature type="transmembrane region" description="Helical" evidence="7">
    <location>
        <begin position="208"/>
        <end position="225"/>
    </location>
</feature>
<dbReference type="Proteomes" id="UP000800200">
    <property type="component" value="Unassembled WGS sequence"/>
</dbReference>
<keyword evidence="3 7" id="KW-1133">Transmembrane helix</keyword>
<feature type="transmembrane region" description="Helical" evidence="7">
    <location>
        <begin position="128"/>
        <end position="151"/>
    </location>
</feature>
<evidence type="ECO:0000256" key="3">
    <source>
        <dbReference type="ARBA" id="ARBA00022989"/>
    </source>
</evidence>
<gene>
    <name evidence="9" type="ORF">K469DRAFT_571958</name>
</gene>
<dbReference type="PANTHER" id="PTHR33048:SF149">
    <property type="entry name" value="UBID FAMILY DECARBOXYLASE"/>
    <property type="match status" value="1"/>
</dbReference>
<feature type="region of interest" description="Disordered" evidence="6">
    <location>
        <begin position="279"/>
        <end position="312"/>
    </location>
</feature>
<feature type="compositionally biased region" description="Low complexity" evidence="6">
    <location>
        <begin position="282"/>
        <end position="311"/>
    </location>
</feature>
<evidence type="ECO:0000256" key="2">
    <source>
        <dbReference type="ARBA" id="ARBA00022692"/>
    </source>
</evidence>
<feature type="domain" description="Rhodopsin" evidence="8">
    <location>
        <begin position="34"/>
        <end position="266"/>
    </location>
</feature>
<dbReference type="InterPro" id="IPR052337">
    <property type="entry name" value="SAT4-like"/>
</dbReference>
<dbReference type="AlphaFoldDB" id="A0A6A6E3E8"/>
<dbReference type="OrthoDB" id="3903189at2759"/>
<dbReference type="GO" id="GO:0016020">
    <property type="term" value="C:membrane"/>
    <property type="evidence" value="ECO:0007669"/>
    <property type="project" value="UniProtKB-SubCell"/>
</dbReference>
<evidence type="ECO:0000256" key="5">
    <source>
        <dbReference type="ARBA" id="ARBA00038359"/>
    </source>
</evidence>
<protein>
    <recommendedName>
        <fullName evidence="8">Rhodopsin domain-containing protein</fullName>
    </recommendedName>
</protein>
<dbReference type="PANTHER" id="PTHR33048">
    <property type="entry name" value="PTH11-LIKE INTEGRAL MEMBRANE PROTEIN (AFU_ORTHOLOGUE AFUA_5G11245)"/>
    <property type="match status" value="1"/>
</dbReference>
<evidence type="ECO:0000256" key="4">
    <source>
        <dbReference type="ARBA" id="ARBA00023136"/>
    </source>
</evidence>
<sequence length="402" mass="45522">MAMSILEPEAGIWYTLCWIVLLARLVGKRLRFGSWSSLQVDDGLILLAMVTMTIVVAFLHIIIHTNSNLIPPGEDVSKFTPEDIKERIYGSKLTIVVEQMSISTIWLIKTCLLIMYGRMTDLLPQHKIVKVVAVYVALGWLLMEILWFGVWCRPFNQYWAVPTNSIQCSAMINHLITNAVLNISSDIMIMLIPIPLVFKVKMPLKKKIVLSCIFLIGTFVVFAAAKNKYESFTSPFSVDWVIWYLREMFTAMLCANLPLTRPVVQRVFGIEGWTQPSSVSARYGQSSRTRSSSYRLRQHSTTITSNSTKSKYPNAVARSASEEHINQHTSPLEVLYETEVRVERAPADGFVGASVIEMGRNKELPERPSDSDSIETESTSSKKARSLHTTCYHESTEEMRRA</sequence>
<organism evidence="9 10">
    <name type="scientific">Zopfia rhizophila CBS 207.26</name>
    <dbReference type="NCBI Taxonomy" id="1314779"/>
    <lineage>
        <taxon>Eukaryota</taxon>
        <taxon>Fungi</taxon>
        <taxon>Dikarya</taxon>
        <taxon>Ascomycota</taxon>
        <taxon>Pezizomycotina</taxon>
        <taxon>Dothideomycetes</taxon>
        <taxon>Dothideomycetes incertae sedis</taxon>
        <taxon>Zopfiaceae</taxon>
        <taxon>Zopfia</taxon>
    </lineage>
</organism>
<feature type="transmembrane region" description="Helical" evidence="7">
    <location>
        <begin position="240"/>
        <end position="259"/>
    </location>
</feature>
<evidence type="ECO:0000256" key="1">
    <source>
        <dbReference type="ARBA" id="ARBA00004141"/>
    </source>
</evidence>
<dbReference type="EMBL" id="ML994629">
    <property type="protein sequence ID" value="KAF2186421.1"/>
    <property type="molecule type" value="Genomic_DNA"/>
</dbReference>
<accession>A0A6A6E3E8</accession>
<feature type="transmembrane region" description="Helical" evidence="7">
    <location>
        <begin position="171"/>
        <end position="196"/>
    </location>
</feature>
<evidence type="ECO:0000256" key="7">
    <source>
        <dbReference type="SAM" id="Phobius"/>
    </source>
</evidence>
<feature type="transmembrane region" description="Helical" evidence="7">
    <location>
        <begin position="12"/>
        <end position="32"/>
    </location>
</feature>
<keyword evidence="2 7" id="KW-0812">Transmembrane</keyword>
<evidence type="ECO:0000256" key="6">
    <source>
        <dbReference type="SAM" id="MobiDB-lite"/>
    </source>
</evidence>
<evidence type="ECO:0000259" key="8">
    <source>
        <dbReference type="Pfam" id="PF20684"/>
    </source>
</evidence>
<feature type="compositionally biased region" description="Basic and acidic residues" evidence="6">
    <location>
        <begin position="359"/>
        <end position="370"/>
    </location>
</feature>
<reference evidence="9" key="1">
    <citation type="journal article" date="2020" name="Stud. Mycol.">
        <title>101 Dothideomycetes genomes: a test case for predicting lifestyles and emergence of pathogens.</title>
        <authorList>
            <person name="Haridas S."/>
            <person name="Albert R."/>
            <person name="Binder M."/>
            <person name="Bloem J."/>
            <person name="Labutti K."/>
            <person name="Salamov A."/>
            <person name="Andreopoulos B."/>
            <person name="Baker S."/>
            <person name="Barry K."/>
            <person name="Bills G."/>
            <person name="Bluhm B."/>
            <person name="Cannon C."/>
            <person name="Castanera R."/>
            <person name="Culley D."/>
            <person name="Daum C."/>
            <person name="Ezra D."/>
            <person name="Gonzalez J."/>
            <person name="Henrissat B."/>
            <person name="Kuo A."/>
            <person name="Liang C."/>
            <person name="Lipzen A."/>
            <person name="Lutzoni F."/>
            <person name="Magnuson J."/>
            <person name="Mondo S."/>
            <person name="Nolan M."/>
            <person name="Ohm R."/>
            <person name="Pangilinan J."/>
            <person name="Park H.-J."/>
            <person name="Ramirez L."/>
            <person name="Alfaro M."/>
            <person name="Sun H."/>
            <person name="Tritt A."/>
            <person name="Yoshinaga Y."/>
            <person name="Zwiers L.-H."/>
            <person name="Turgeon B."/>
            <person name="Goodwin S."/>
            <person name="Spatafora J."/>
            <person name="Crous P."/>
            <person name="Grigoriev I."/>
        </authorList>
    </citation>
    <scope>NUCLEOTIDE SEQUENCE</scope>
    <source>
        <strain evidence="9">CBS 207.26</strain>
    </source>
</reference>
<feature type="transmembrane region" description="Helical" evidence="7">
    <location>
        <begin position="95"/>
        <end position="116"/>
    </location>
</feature>
<feature type="region of interest" description="Disordered" evidence="6">
    <location>
        <begin position="359"/>
        <end position="402"/>
    </location>
</feature>
<evidence type="ECO:0000313" key="10">
    <source>
        <dbReference type="Proteomes" id="UP000800200"/>
    </source>
</evidence>
<proteinExistence type="inferred from homology"/>
<comment type="similarity">
    <text evidence="5">Belongs to the SAT4 family.</text>
</comment>
<keyword evidence="4 7" id="KW-0472">Membrane</keyword>
<feature type="transmembrane region" description="Helical" evidence="7">
    <location>
        <begin position="44"/>
        <end position="63"/>
    </location>
</feature>